<dbReference type="InterPro" id="IPR027417">
    <property type="entry name" value="P-loop_NTPase"/>
</dbReference>
<dbReference type="Gene3D" id="3.40.50.300">
    <property type="entry name" value="P-loop containing nucleotide triphosphate hydrolases"/>
    <property type="match status" value="1"/>
</dbReference>
<dbReference type="PANTHER" id="PTHR45900:SF1">
    <property type="entry name" value="MITOCHONDRIAL DNA REPAIR PROTEIN RECA HOMOLOG-RELATED"/>
    <property type="match status" value="1"/>
</dbReference>
<dbReference type="Pfam" id="PF00154">
    <property type="entry name" value="RecA_N"/>
    <property type="match status" value="1"/>
</dbReference>
<dbReference type="GO" id="GO:0005524">
    <property type="term" value="F:ATP binding"/>
    <property type="evidence" value="ECO:0007669"/>
    <property type="project" value="UniProtKB-KW"/>
</dbReference>
<evidence type="ECO:0000313" key="6">
    <source>
        <dbReference type="EMBL" id="QJA58104.1"/>
    </source>
</evidence>
<dbReference type="GO" id="GO:0006310">
    <property type="term" value="P:DNA recombination"/>
    <property type="evidence" value="ECO:0007669"/>
    <property type="project" value="UniProtKB-KW"/>
</dbReference>
<name>A0A6M3JS65_9ZZZZ</name>
<dbReference type="PROSITE" id="PS50163">
    <property type="entry name" value="RECA_3"/>
    <property type="match status" value="1"/>
</dbReference>
<sequence length="370" mass="41491">MSIARRSDPVSDVAGQIFRRAQKECEIEASTVDFLHSGCHALNLAASQKGRGGGWARGRIINLVGDGSSGKTLTALEACAQAYYGIAGQKARNYPEVKRVQIVYNNVEGAMDFPLERMYGQRFRDGVEWIQTPTCEEFGRDYIGRVDALKSGEFLLYVVDSLDSMSSEAGLERMDKSVKSGKPTDGSYGTEKAKYLSSDFFNTLCGKMKGKDATLIAISQIREKIGITFGEKHYRAGGKALDFYTHQVCWLAQVEKLKKTFTGHERVYGVRVRARFKRNKCAMPFREADFPILFDYGIDDVGATADFLFGPKDKKVEWGDGEKWEGSKNDLVARADGDSSVYAGMLQELEDRWQKIESETRVERRGRFEE</sequence>
<accession>A0A6M3JS65</accession>
<proteinExistence type="inferred from homology"/>
<gene>
    <name evidence="7" type="ORF">MM415A02607_0012</name>
    <name evidence="6" type="ORF">MM415B01502_0017</name>
</gene>
<dbReference type="PANTHER" id="PTHR45900">
    <property type="entry name" value="RECA"/>
    <property type="match status" value="1"/>
</dbReference>
<dbReference type="SUPFAM" id="SSF52540">
    <property type="entry name" value="P-loop containing nucleoside triphosphate hydrolases"/>
    <property type="match status" value="1"/>
</dbReference>
<keyword evidence="4" id="KW-0233">DNA recombination</keyword>
<dbReference type="InterPro" id="IPR020587">
    <property type="entry name" value="RecA_monomer-monomer_interface"/>
</dbReference>
<evidence type="ECO:0000256" key="3">
    <source>
        <dbReference type="ARBA" id="ARBA00022840"/>
    </source>
</evidence>
<evidence type="ECO:0000259" key="5">
    <source>
        <dbReference type="PROSITE" id="PS50163"/>
    </source>
</evidence>
<dbReference type="PRINTS" id="PR00142">
    <property type="entry name" value="RECA"/>
</dbReference>
<dbReference type="GO" id="GO:0008094">
    <property type="term" value="F:ATP-dependent activity, acting on DNA"/>
    <property type="evidence" value="ECO:0007669"/>
    <property type="project" value="InterPro"/>
</dbReference>
<comment type="similarity">
    <text evidence="1">Belongs to the RecA family.</text>
</comment>
<evidence type="ECO:0000256" key="4">
    <source>
        <dbReference type="ARBA" id="ARBA00023172"/>
    </source>
</evidence>
<organism evidence="7">
    <name type="scientific">viral metagenome</name>
    <dbReference type="NCBI Taxonomy" id="1070528"/>
    <lineage>
        <taxon>unclassified sequences</taxon>
        <taxon>metagenomes</taxon>
        <taxon>organismal metagenomes</taxon>
    </lineage>
</organism>
<reference evidence="7" key="1">
    <citation type="submission" date="2020-03" db="EMBL/GenBank/DDBJ databases">
        <title>The deep terrestrial virosphere.</title>
        <authorList>
            <person name="Holmfeldt K."/>
            <person name="Nilsson E."/>
            <person name="Simone D."/>
            <person name="Lopez-Fernandez M."/>
            <person name="Wu X."/>
            <person name="de Brujin I."/>
            <person name="Lundin D."/>
            <person name="Andersson A."/>
            <person name="Bertilsson S."/>
            <person name="Dopson M."/>
        </authorList>
    </citation>
    <scope>NUCLEOTIDE SEQUENCE</scope>
    <source>
        <strain evidence="7">MM415A02607</strain>
        <strain evidence="6">MM415B01502</strain>
    </source>
</reference>
<evidence type="ECO:0000256" key="2">
    <source>
        <dbReference type="ARBA" id="ARBA00022741"/>
    </source>
</evidence>
<protein>
    <submittedName>
        <fullName evidence="7">Putative RecA</fullName>
    </submittedName>
</protein>
<keyword evidence="3" id="KW-0067">ATP-binding</keyword>
<dbReference type="EMBL" id="MT141979">
    <property type="protein sequence ID" value="QJA72806.1"/>
    <property type="molecule type" value="Genomic_DNA"/>
</dbReference>
<evidence type="ECO:0000313" key="7">
    <source>
        <dbReference type="EMBL" id="QJA72806.1"/>
    </source>
</evidence>
<dbReference type="EMBL" id="MT141308">
    <property type="protein sequence ID" value="QJA58104.1"/>
    <property type="molecule type" value="Genomic_DNA"/>
</dbReference>
<evidence type="ECO:0000256" key="1">
    <source>
        <dbReference type="ARBA" id="ARBA00009391"/>
    </source>
</evidence>
<keyword evidence="2" id="KW-0547">Nucleotide-binding</keyword>
<dbReference type="GO" id="GO:0003697">
    <property type="term" value="F:single-stranded DNA binding"/>
    <property type="evidence" value="ECO:0007669"/>
    <property type="project" value="InterPro"/>
</dbReference>
<dbReference type="InterPro" id="IPR049428">
    <property type="entry name" value="RecA-like_N"/>
</dbReference>
<dbReference type="GO" id="GO:0006281">
    <property type="term" value="P:DNA repair"/>
    <property type="evidence" value="ECO:0007669"/>
    <property type="project" value="InterPro"/>
</dbReference>
<dbReference type="InterPro" id="IPR013765">
    <property type="entry name" value="DNA_recomb/repair_RecA"/>
</dbReference>
<dbReference type="AlphaFoldDB" id="A0A6M3JS65"/>
<feature type="domain" description="RecA family profile 2" evidence="5">
    <location>
        <begin position="226"/>
        <end position="303"/>
    </location>
</feature>